<evidence type="ECO:0000313" key="2">
    <source>
        <dbReference type="Proteomes" id="UP000232688"/>
    </source>
</evidence>
<gene>
    <name evidence="1" type="ORF">RhiirA1_483555</name>
</gene>
<sequence>LVKSFGKNFELYQREDTIGTLWNVIKKRYPHRGEDDKSYHPIPVLAGGPGTGKSRFLDEIERLLRHYIGESDEEIRNGFSNMVVINTTYGNGSPADSLI</sequence>
<proteinExistence type="predicted"/>
<dbReference type="AlphaFoldDB" id="A0A2I1FPZ1"/>
<comment type="caution">
    <text evidence="1">The sequence shown here is derived from an EMBL/GenBank/DDBJ whole genome shotgun (WGS) entry which is preliminary data.</text>
</comment>
<dbReference type="Proteomes" id="UP000232688">
    <property type="component" value="Unassembled WGS sequence"/>
</dbReference>
<name>A0A2I1FPZ1_9GLOM</name>
<dbReference type="EMBL" id="LLXH01007482">
    <property type="protein sequence ID" value="PKC51525.1"/>
    <property type="molecule type" value="Genomic_DNA"/>
</dbReference>
<reference evidence="1 2" key="2">
    <citation type="submission" date="2017-10" db="EMBL/GenBank/DDBJ databases">
        <title>Genome analyses suggest a sexual origin of heterokaryosis in a supposedly ancient asexual fungus.</title>
        <authorList>
            <person name="Corradi N."/>
            <person name="Sedzielewska K."/>
            <person name="Noel J."/>
            <person name="Charron P."/>
            <person name="Farinelli L."/>
            <person name="Marton T."/>
            <person name="Kruger M."/>
            <person name="Pelin A."/>
            <person name="Brachmann A."/>
            <person name="Corradi N."/>
        </authorList>
    </citation>
    <scope>NUCLEOTIDE SEQUENCE [LARGE SCALE GENOMIC DNA]</scope>
    <source>
        <strain evidence="1 2">A1</strain>
    </source>
</reference>
<reference evidence="1 2" key="1">
    <citation type="submission" date="2017-10" db="EMBL/GenBank/DDBJ databases">
        <title>Extensive intraspecific genome diversity in a model arbuscular mycorrhizal fungus.</title>
        <authorList>
            <person name="Chen E.C.H."/>
            <person name="Morin E."/>
            <person name="Baudet D."/>
            <person name="Noel J."/>
            <person name="Ndikumana S."/>
            <person name="Charron P."/>
            <person name="St-Onge C."/>
            <person name="Giorgi J."/>
            <person name="Grigoriev I.V."/>
            <person name="Roux C."/>
            <person name="Martin F.M."/>
            <person name="Corradi N."/>
        </authorList>
    </citation>
    <scope>NUCLEOTIDE SEQUENCE [LARGE SCALE GENOMIC DNA]</scope>
    <source>
        <strain evidence="1 2">A1</strain>
    </source>
</reference>
<accession>A0A2I1FPZ1</accession>
<dbReference type="OrthoDB" id="2428033at2759"/>
<feature type="non-terminal residue" evidence="1">
    <location>
        <position position="1"/>
    </location>
</feature>
<organism evidence="1 2">
    <name type="scientific">Rhizophagus irregularis</name>
    <dbReference type="NCBI Taxonomy" id="588596"/>
    <lineage>
        <taxon>Eukaryota</taxon>
        <taxon>Fungi</taxon>
        <taxon>Fungi incertae sedis</taxon>
        <taxon>Mucoromycota</taxon>
        <taxon>Glomeromycotina</taxon>
        <taxon>Glomeromycetes</taxon>
        <taxon>Glomerales</taxon>
        <taxon>Glomeraceae</taxon>
        <taxon>Rhizophagus</taxon>
    </lineage>
</organism>
<protein>
    <submittedName>
        <fullName evidence="1">Uncharacterized protein</fullName>
    </submittedName>
</protein>
<evidence type="ECO:0000313" key="1">
    <source>
        <dbReference type="EMBL" id="PKC51525.1"/>
    </source>
</evidence>
<dbReference type="VEuPathDB" id="FungiDB:RhiirA1_483555"/>